<dbReference type="EMBL" id="GU474942">
    <property type="protein sequence ID" value="ADI20489.1"/>
    <property type="molecule type" value="Genomic_DNA"/>
</dbReference>
<protein>
    <submittedName>
        <fullName evidence="1">Uncharacterized protein</fullName>
    </submittedName>
</protein>
<organism evidence="1">
    <name type="scientific">uncultured alpha proteobacterium EB080_L58F04</name>
    <dbReference type="NCBI Taxonomy" id="710798"/>
    <lineage>
        <taxon>Bacteria</taxon>
        <taxon>Pseudomonadati</taxon>
        <taxon>Pseudomonadota</taxon>
        <taxon>Alphaproteobacteria</taxon>
        <taxon>environmental samples</taxon>
    </lineage>
</organism>
<name>E0Y1E8_9PROT</name>
<evidence type="ECO:0000313" key="1">
    <source>
        <dbReference type="EMBL" id="ADI20489.1"/>
    </source>
</evidence>
<dbReference type="AlphaFoldDB" id="E0Y1E8"/>
<reference evidence="1" key="1">
    <citation type="journal article" date="2011" name="Environ. Microbiol.">
        <title>Time-series analyses of Monterey Bay coastal microbial picoplankton using a 'genome proxy' microarray.</title>
        <authorList>
            <person name="Rich V.I."/>
            <person name="Pham V.D."/>
            <person name="Eppley J."/>
            <person name="Shi Y."/>
            <person name="DeLong E.F."/>
        </authorList>
    </citation>
    <scope>NUCLEOTIDE SEQUENCE</scope>
</reference>
<accession>E0Y1E8</accession>
<sequence length="56" mass="6064">MYISAKIIRTRIKANGRANTIVMVSGVAVVTPSGVSQVRRSRNEKATNATTVQTME</sequence>
<proteinExistence type="predicted"/>